<proteinExistence type="predicted"/>
<keyword evidence="2" id="KW-1185">Reference proteome</keyword>
<organism evidence="1 2">
    <name type="scientific">Gossypium arboreum</name>
    <name type="common">Tree cotton</name>
    <name type="synonym">Gossypium nanking</name>
    <dbReference type="NCBI Taxonomy" id="29729"/>
    <lineage>
        <taxon>Eukaryota</taxon>
        <taxon>Viridiplantae</taxon>
        <taxon>Streptophyta</taxon>
        <taxon>Embryophyta</taxon>
        <taxon>Tracheophyta</taxon>
        <taxon>Spermatophyta</taxon>
        <taxon>Magnoliopsida</taxon>
        <taxon>eudicotyledons</taxon>
        <taxon>Gunneridae</taxon>
        <taxon>Pentapetalae</taxon>
        <taxon>rosids</taxon>
        <taxon>malvids</taxon>
        <taxon>Malvales</taxon>
        <taxon>Malvaceae</taxon>
        <taxon>Malvoideae</taxon>
        <taxon>Gossypium</taxon>
    </lineage>
</organism>
<accession>A0A0B0PD75</accession>
<dbReference type="EMBL" id="KN418265">
    <property type="protein sequence ID" value="KHG21351.1"/>
    <property type="molecule type" value="Genomic_DNA"/>
</dbReference>
<sequence length="59" mass="6414">MSLIMAPITDLSGEVVWDFLIIVLESPMIVADCKPSEIPNFIPSKHACASAANEEEILL</sequence>
<protein>
    <submittedName>
        <fullName evidence="1">Uncharacterized protein</fullName>
    </submittedName>
</protein>
<dbReference type="AlphaFoldDB" id="A0A0B0PD75"/>
<gene>
    <name evidence="1" type="ORF">F383_06586</name>
</gene>
<reference evidence="2" key="1">
    <citation type="submission" date="2014-09" db="EMBL/GenBank/DDBJ databases">
        <authorList>
            <person name="Mudge J."/>
            <person name="Ramaraj T."/>
            <person name="Lindquist I.E."/>
            <person name="Bharti A.K."/>
            <person name="Sundararajan A."/>
            <person name="Cameron C.T."/>
            <person name="Woodward J.E."/>
            <person name="May G.D."/>
            <person name="Brubaker C."/>
            <person name="Broadhvest J."/>
            <person name="Wilkins T.A."/>
        </authorList>
    </citation>
    <scope>NUCLEOTIDE SEQUENCE</scope>
    <source>
        <strain evidence="2">cv. AKA8401</strain>
    </source>
</reference>
<evidence type="ECO:0000313" key="1">
    <source>
        <dbReference type="EMBL" id="KHG21351.1"/>
    </source>
</evidence>
<name>A0A0B0PD75_GOSAR</name>
<dbReference type="Proteomes" id="UP000032142">
    <property type="component" value="Unassembled WGS sequence"/>
</dbReference>
<evidence type="ECO:0000313" key="2">
    <source>
        <dbReference type="Proteomes" id="UP000032142"/>
    </source>
</evidence>